<dbReference type="PANTHER" id="PTHR22953">
    <property type="entry name" value="ACID PHOSPHATASE RELATED"/>
    <property type="match status" value="1"/>
</dbReference>
<evidence type="ECO:0000256" key="1">
    <source>
        <dbReference type="ARBA" id="ARBA00022729"/>
    </source>
</evidence>
<organism evidence="3 4">
    <name type="scientific">Rubritalea halochordaticola</name>
    <dbReference type="NCBI Taxonomy" id="714537"/>
    <lineage>
        <taxon>Bacteria</taxon>
        <taxon>Pseudomonadati</taxon>
        <taxon>Verrucomicrobiota</taxon>
        <taxon>Verrucomicrobiia</taxon>
        <taxon>Verrucomicrobiales</taxon>
        <taxon>Rubritaleaceae</taxon>
        <taxon>Rubritalea</taxon>
    </lineage>
</organism>
<keyword evidence="1" id="KW-0732">Signal</keyword>
<feature type="domain" description="Calcineurin-like phosphoesterase" evidence="2">
    <location>
        <begin position="133"/>
        <end position="334"/>
    </location>
</feature>
<dbReference type="InterPro" id="IPR006311">
    <property type="entry name" value="TAT_signal"/>
</dbReference>
<dbReference type="InterPro" id="IPR004843">
    <property type="entry name" value="Calcineurin-like_PHP"/>
</dbReference>
<dbReference type="Proteomes" id="UP001424741">
    <property type="component" value="Unassembled WGS sequence"/>
</dbReference>
<dbReference type="PANTHER" id="PTHR22953:SF153">
    <property type="entry name" value="PURPLE ACID PHOSPHATASE"/>
    <property type="match status" value="1"/>
</dbReference>
<comment type="caution">
    <text evidence="3">The sequence shown here is derived from an EMBL/GenBank/DDBJ whole genome shotgun (WGS) entry which is preliminary data.</text>
</comment>
<evidence type="ECO:0000259" key="2">
    <source>
        <dbReference type="Pfam" id="PF00149"/>
    </source>
</evidence>
<name>A0ABP9V8H1_9BACT</name>
<dbReference type="InterPro" id="IPR039331">
    <property type="entry name" value="PAPs-like"/>
</dbReference>
<dbReference type="PROSITE" id="PS51318">
    <property type="entry name" value="TAT"/>
    <property type="match status" value="1"/>
</dbReference>
<dbReference type="EMBL" id="BAABRL010000010">
    <property type="protein sequence ID" value="GAA5496927.1"/>
    <property type="molecule type" value="Genomic_DNA"/>
</dbReference>
<dbReference type="SUPFAM" id="SSF56300">
    <property type="entry name" value="Metallo-dependent phosphatases"/>
    <property type="match status" value="1"/>
</dbReference>
<sequence>MKDYSRRQFLTTTAAAAGSVALLNAKEQEASLPDVLLPYLQYPGQAAMTVCLPAKGISNVAVECVGPKGKASVNAKADAFGKSPWQIWKARFEALEAGATYRYVVSYRDAQGKAATLPEKSFRALDPTAKQVRCAFVNDIHNKIPTLEAVMGQVKPEDYEFSVLNGDMENAPRSAETVLSVWNHYVRLLDGGNKPMLFVRGNHEYRGGFRDHMAALFDLPHLNLKDHPNDYRYEFDCQVGPLHLVMTDTGEDDWPNTPENNYRRPVVMRKIRERQAAWLKDLAGQKKSTPWRVFVSHIPIYNSAGWRSLPSQQLWSETLSQMGIDLAIAGHDHSWKFVAAGKEYELKREGIKETPPFPTLIGGGPALKQGTIILLEASQDRLVSRMIHSSGKELHRFKLG</sequence>
<dbReference type="NCBIfam" id="TIGR01409">
    <property type="entry name" value="TAT_signal_seq"/>
    <property type="match status" value="1"/>
</dbReference>
<reference evidence="3 4" key="1">
    <citation type="submission" date="2024-02" db="EMBL/GenBank/DDBJ databases">
        <title>Rubritalea halochordaticola NBRC 107102.</title>
        <authorList>
            <person name="Ichikawa N."/>
            <person name="Katano-Makiyama Y."/>
            <person name="Hidaka K."/>
        </authorList>
    </citation>
    <scope>NUCLEOTIDE SEQUENCE [LARGE SCALE GENOMIC DNA]</scope>
    <source>
        <strain evidence="3 4">NBRC 107102</strain>
    </source>
</reference>
<accession>A0ABP9V8H1</accession>
<proteinExistence type="predicted"/>
<keyword evidence="4" id="KW-1185">Reference proteome</keyword>
<evidence type="ECO:0000313" key="3">
    <source>
        <dbReference type="EMBL" id="GAA5496927.1"/>
    </source>
</evidence>
<dbReference type="InterPro" id="IPR019546">
    <property type="entry name" value="TAT_signal_bac_arc"/>
</dbReference>
<dbReference type="InterPro" id="IPR029052">
    <property type="entry name" value="Metallo-depent_PP-like"/>
</dbReference>
<protein>
    <recommendedName>
        <fullName evidence="2">Calcineurin-like phosphoesterase domain-containing protein</fullName>
    </recommendedName>
</protein>
<dbReference type="RefSeq" id="WP_346189518.1">
    <property type="nucleotide sequence ID" value="NZ_BAABRL010000010.1"/>
</dbReference>
<dbReference type="Gene3D" id="3.60.21.10">
    <property type="match status" value="1"/>
</dbReference>
<evidence type="ECO:0000313" key="4">
    <source>
        <dbReference type="Proteomes" id="UP001424741"/>
    </source>
</evidence>
<dbReference type="Pfam" id="PF00149">
    <property type="entry name" value="Metallophos"/>
    <property type="match status" value="1"/>
</dbReference>
<gene>
    <name evidence="3" type="ORF">Rhal01_03115</name>
</gene>